<proteinExistence type="predicted"/>
<evidence type="ECO:0000313" key="1">
    <source>
        <dbReference type="EMBL" id="CAG8509753.1"/>
    </source>
</evidence>
<keyword evidence="2" id="KW-1185">Reference proteome</keyword>
<evidence type="ECO:0000313" key="2">
    <source>
        <dbReference type="Proteomes" id="UP000789525"/>
    </source>
</evidence>
<organism evidence="1 2">
    <name type="scientific">Acaulospora colombiana</name>
    <dbReference type="NCBI Taxonomy" id="27376"/>
    <lineage>
        <taxon>Eukaryota</taxon>
        <taxon>Fungi</taxon>
        <taxon>Fungi incertae sedis</taxon>
        <taxon>Mucoromycota</taxon>
        <taxon>Glomeromycotina</taxon>
        <taxon>Glomeromycetes</taxon>
        <taxon>Diversisporales</taxon>
        <taxon>Acaulosporaceae</taxon>
        <taxon>Acaulospora</taxon>
    </lineage>
</organism>
<gene>
    <name evidence="1" type="ORF">ACOLOM_LOCUS3167</name>
</gene>
<reference evidence="1" key="1">
    <citation type="submission" date="2021-06" db="EMBL/GenBank/DDBJ databases">
        <authorList>
            <person name="Kallberg Y."/>
            <person name="Tangrot J."/>
            <person name="Rosling A."/>
        </authorList>
    </citation>
    <scope>NUCLEOTIDE SEQUENCE</scope>
    <source>
        <strain evidence="1">CL356</strain>
    </source>
</reference>
<protein>
    <submittedName>
        <fullName evidence="1">17319_t:CDS:1</fullName>
    </submittedName>
</protein>
<sequence length="231" mass="27640">MDIIKELARFYNEEQLKHVINHLQRKIDKQNLDNRWKDALATLEDESRSRPPSKFKNKQRIRKETLTLNNPSHHGRYRQPQERNVTNFKEDDEWSVETFTDEQDASNCKEAQEEDKWPVERITNEQCRDIEVKLQELRKEVKVLEPTVKNKKFPVKKRYQEEWSIAGQWCAPCKSRSEEHHAHTICTECGMLSDKIRYPFVDKCACKDRNAGKFKNDNKFAKFKRKKMVNS</sequence>
<name>A0ACA9L6D4_9GLOM</name>
<accession>A0ACA9L6D4</accession>
<dbReference type="EMBL" id="CAJVPT010004587">
    <property type="protein sequence ID" value="CAG8509753.1"/>
    <property type="molecule type" value="Genomic_DNA"/>
</dbReference>
<dbReference type="Proteomes" id="UP000789525">
    <property type="component" value="Unassembled WGS sequence"/>
</dbReference>
<comment type="caution">
    <text evidence="1">The sequence shown here is derived from an EMBL/GenBank/DDBJ whole genome shotgun (WGS) entry which is preliminary data.</text>
</comment>